<dbReference type="Proteomes" id="UP000183376">
    <property type="component" value="Chromosome I"/>
</dbReference>
<evidence type="ECO:0000256" key="5">
    <source>
        <dbReference type="ARBA" id="ARBA00023163"/>
    </source>
</evidence>
<dbReference type="InterPro" id="IPR013324">
    <property type="entry name" value="RNA_pol_sigma_r3/r4-like"/>
</dbReference>
<dbReference type="InterPro" id="IPR014284">
    <property type="entry name" value="RNA_pol_sigma-70_dom"/>
</dbReference>
<accession>A0A1G9SEY9</accession>
<keyword evidence="3" id="KW-0731">Sigma factor</keyword>
<reference evidence="8 9" key="1">
    <citation type="submission" date="2016-10" db="EMBL/GenBank/DDBJ databases">
        <authorList>
            <person name="de Groot N.N."/>
        </authorList>
    </citation>
    <scope>NUCLEOTIDE SEQUENCE [LARGE SCALE GENOMIC DNA]</scope>
    <source>
        <strain evidence="8 9">DSM 44149</strain>
    </source>
</reference>
<evidence type="ECO:0000259" key="6">
    <source>
        <dbReference type="Pfam" id="PF04542"/>
    </source>
</evidence>
<dbReference type="Pfam" id="PF08281">
    <property type="entry name" value="Sigma70_r4_2"/>
    <property type="match status" value="1"/>
</dbReference>
<dbReference type="GO" id="GO:0016987">
    <property type="term" value="F:sigma factor activity"/>
    <property type="evidence" value="ECO:0007669"/>
    <property type="project" value="UniProtKB-KW"/>
</dbReference>
<evidence type="ECO:0000256" key="1">
    <source>
        <dbReference type="ARBA" id="ARBA00010641"/>
    </source>
</evidence>
<dbReference type="GO" id="GO:0006352">
    <property type="term" value="P:DNA-templated transcription initiation"/>
    <property type="evidence" value="ECO:0007669"/>
    <property type="project" value="InterPro"/>
</dbReference>
<keyword evidence="9" id="KW-1185">Reference proteome</keyword>
<dbReference type="InterPro" id="IPR036388">
    <property type="entry name" value="WH-like_DNA-bd_sf"/>
</dbReference>
<evidence type="ECO:0000256" key="3">
    <source>
        <dbReference type="ARBA" id="ARBA00023082"/>
    </source>
</evidence>
<dbReference type="EMBL" id="LT629701">
    <property type="protein sequence ID" value="SDM33962.1"/>
    <property type="molecule type" value="Genomic_DNA"/>
</dbReference>
<dbReference type="NCBIfam" id="TIGR02983">
    <property type="entry name" value="SigE-fam_strep"/>
    <property type="match status" value="1"/>
</dbReference>
<dbReference type="AlphaFoldDB" id="A0A1G9SEY9"/>
<evidence type="ECO:0000256" key="4">
    <source>
        <dbReference type="ARBA" id="ARBA00023125"/>
    </source>
</evidence>
<proteinExistence type="inferred from homology"/>
<dbReference type="Gene3D" id="1.10.1740.10">
    <property type="match status" value="1"/>
</dbReference>
<dbReference type="CDD" id="cd06171">
    <property type="entry name" value="Sigma70_r4"/>
    <property type="match status" value="1"/>
</dbReference>
<keyword evidence="4" id="KW-0238">DNA-binding</keyword>
<dbReference type="GO" id="GO:0003677">
    <property type="term" value="F:DNA binding"/>
    <property type="evidence" value="ECO:0007669"/>
    <property type="project" value="UniProtKB-KW"/>
</dbReference>
<evidence type="ECO:0000256" key="2">
    <source>
        <dbReference type="ARBA" id="ARBA00023015"/>
    </source>
</evidence>
<evidence type="ECO:0000313" key="9">
    <source>
        <dbReference type="Proteomes" id="UP000183376"/>
    </source>
</evidence>
<dbReference type="STRING" id="211114.SAMN04489726_1120"/>
<dbReference type="InterPro" id="IPR039425">
    <property type="entry name" value="RNA_pol_sigma-70-like"/>
</dbReference>
<feature type="domain" description="RNA polymerase sigma factor 70 region 4 type 2" evidence="7">
    <location>
        <begin position="141"/>
        <end position="191"/>
    </location>
</feature>
<organism evidence="8 9">
    <name type="scientific">Allokutzneria albata</name>
    <name type="common">Kibdelosporangium albatum</name>
    <dbReference type="NCBI Taxonomy" id="211114"/>
    <lineage>
        <taxon>Bacteria</taxon>
        <taxon>Bacillati</taxon>
        <taxon>Actinomycetota</taxon>
        <taxon>Actinomycetes</taxon>
        <taxon>Pseudonocardiales</taxon>
        <taxon>Pseudonocardiaceae</taxon>
        <taxon>Allokutzneria</taxon>
    </lineage>
</organism>
<keyword evidence="2" id="KW-0805">Transcription regulation</keyword>
<gene>
    <name evidence="8" type="ORF">SAMN04489726_1120</name>
</gene>
<feature type="domain" description="RNA polymerase sigma-70 region 2" evidence="6">
    <location>
        <begin position="51"/>
        <end position="110"/>
    </location>
</feature>
<dbReference type="PANTHER" id="PTHR43133:SF50">
    <property type="entry name" value="ECF RNA POLYMERASE SIGMA FACTOR SIGM"/>
    <property type="match status" value="1"/>
</dbReference>
<sequence>MMTGDDSVLAAKVPVLLGSRYTKATEQDDRVSARTADDEFVEFVRERSTALLRTANLLCSGDRGAAEDLVQEVLARVYGRWHRITGPPENYVRAALVNAAGHRWRRRSRRVTEAPLDEAALREQVAVESGYEERLTNRDVAMRALATLPPRMRAVIVLRFFEDCSEEQTAAVLGCGVGTVKSQTSRGLAKLRGLIDLSGESTAETVKGP</sequence>
<dbReference type="Gene3D" id="1.10.10.10">
    <property type="entry name" value="Winged helix-like DNA-binding domain superfamily/Winged helix DNA-binding domain"/>
    <property type="match status" value="1"/>
</dbReference>
<protein>
    <submittedName>
        <fullName evidence="8">RNA polymerase sigma-70 factor, sigma-E family</fullName>
    </submittedName>
</protein>
<comment type="similarity">
    <text evidence="1">Belongs to the sigma-70 factor family. ECF subfamily.</text>
</comment>
<dbReference type="PANTHER" id="PTHR43133">
    <property type="entry name" value="RNA POLYMERASE ECF-TYPE SIGMA FACTO"/>
    <property type="match status" value="1"/>
</dbReference>
<dbReference type="NCBIfam" id="TIGR02937">
    <property type="entry name" value="sigma70-ECF"/>
    <property type="match status" value="1"/>
</dbReference>
<dbReference type="SUPFAM" id="SSF88946">
    <property type="entry name" value="Sigma2 domain of RNA polymerase sigma factors"/>
    <property type="match status" value="1"/>
</dbReference>
<dbReference type="InterPro" id="IPR013325">
    <property type="entry name" value="RNA_pol_sigma_r2"/>
</dbReference>
<evidence type="ECO:0000313" key="8">
    <source>
        <dbReference type="EMBL" id="SDM33962.1"/>
    </source>
</evidence>
<dbReference type="InterPro" id="IPR013249">
    <property type="entry name" value="RNA_pol_sigma70_r4_t2"/>
</dbReference>
<keyword evidence="5" id="KW-0804">Transcription</keyword>
<name>A0A1G9SEY9_ALLAB</name>
<dbReference type="Pfam" id="PF04542">
    <property type="entry name" value="Sigma70_r2"/>
    <property type="match status" value="1"/>
</dbReference>
<dbReference type="InterPro" id="IPR007627">
    <property type="entry name" value="RNA_pol_sigma70_r2"/>
</dbReference>
<evidence type="ECO:0000259" key="7">
    <source>
        <dbReference type="Pfam" id="PF08281"/>
    </source>
</evidence>
<dbReference type="InterPro" id="IPR014325">
    <property type="entry name" value="RNA_pol_sigma-E_actinobac"/>
</dbReference>
<dbReference type="eggNOG" id="COG1595">
    <property type="taxonomic scope" value="Bacteria"/>
</dbReference>
<dbReference type="SUPFAM" id="SSF88659">
    <property type="entry name" value="Sigma3 and sigma4 domains of RNA polymerase sigma factors"/>
    <property type="match status" value="1"/>
</dbReference>